<reference evidence="2 3" key="1">
    <citation type="submission" date="2019-02" db="EMBL/GenBank/DDBJ databases">
        <title>Genome sequencing of the rare red list fungi Antrodiella citrinella (Flaviporus citrinellus).</title>
        <authorList>
            <person name="Buettner E."/>
            <person name="Kellner H."/>
        </authorList>
    </citation>
    <scope>NUCLEOTIDE SEQUENCE [LARGE SCALE GENOMIC DNA]</scope>
    <source>
        <strain evidence="2 3">DSM 108506</strain>
    </source>
</reference>
<feature type="region of interest" description="Disordered" evidence="1">
    <location>
        <begin position="131"/>
        <end position="192"/>
    </location>
</feature>
<comment type="caution">
    <text evidence="2">The sequence shown here is derived from an EMBL/GenBank/DDBJ whole genome shotgun (WGS) entry which is preliminary data.</text>
</comment>
<feature type="non-terminal residue" evidence="2">
    <location>
        <position position="406"/>
    </location>
</feature>
<dbReference type="EMBL" id="SGPM01000656">
    <property type="protein sequence ID" value="THH17413.1"/>
    <property type="molecule type" value="Genomic_DNA"/>
</dbReference>
<accession>A0A4V3XFG1</accession>
<feature type="region of interest" description="Disordered" evidence="1">
    <location>
        <begin position="344"/>
        <end position="370"/>
    </location>
</feature>
<name>A0A4V3XFG1_9APHY</name>
<protein>
    <submittedName>
        <fullName evidence="2">Uncharacterized protein</fullName>
    </submittedName>
</protein>
<evidence type="ECO:0000313" key="3">
    <source>
        <dbReference type="Proteomes" id="UP000308730"/>
    </source>
</evidence>
<evidence type="ECO:0000313" key="2">
    <source>
        <dbReference type="EMBL" id="THH17413.1"/>
    </source>
</evidence>
<feature type="compositionally biased region" description="Low complexity" evidence="1">
    <location>
        <begin position="153"/>
        <end position="165"/>
    </location>
</feature>
<gene>
    <name evidence="2" type="ORF">EUX98_g9137</name>
</gene>
<proteinExistence type="predicted"/>
<organism evidence="2 3">
    <name type="scientific">Antrodiella citrinella</name>
    <dbReference type="NCBI Taxonomy" id="2447956"/>
    <lineage>
        <taxon>Eukaryota</taxon>
        <taxon>Fungi</taxon>
        <taxon>Dikarya</taxon>
        <taxon>Basidiomycota</taxon>
        <taxon>Agaricomycotina</taxon>
        <taxon>Agaricomycetes</taxon>
        <taxon>Polyporales</taxon>
        <taxon>Steccherinaceae</taxon>
        <taxon>Antrodiella</taxon>
    </lineage>
</organism>
<keyword evidence="3" id="KW-1185">Reference proteome</keyword>
<evidence type="ECO:0000256" key="1">
    <source>
        <dbReference type="SAM" id="MobiDB-lite"/>
    </source>
</evidence>
<feature type="compositionally biased region" description="Polar residues" evidence="1">
    <location>
        <begin position="354"/>
        <end position="365"/>
    </location>
</feature>
<sequence length="406" mass="44217">MSSSQRVNAFAAALTAVVQWLDFKTFGRGAWYDRAILLLREASDAAPTLDDLKLAEARMEVRAAVSSRVLTAHPPTAFFEELAMPVTPAGATIFASELDELDHLTGRDHAAQATRVEERWEEADTLWRDKAAPKVAPKKTAKSVARPRPTPIAVPSAVSPSPSVPAKRKEVLRSSDDEDASPPPVRSGTQAVVPSSLYALTSGHLVVGKTPTARRPAKNTTGRPERAVRRRRPIWSMDIDDEEDAQDNEDFLDANLARKETDRAAKRPKVTKTAKEAFPDEDPAAVPSDWFVYLELKKCLKCAASRATGGAVCKLYQGETICRRCKRTSQGCYWEISPGAIPVSYSGGHKQTRDTAATSAPSESQVPPPAASTLFVSHSEAARPAFHVDDVSYVEEFPSCLAAIRR</sequence>
<dbReference type="AlphaFoldDB" id="A0A4V3XFG1"/>
<dbReference type="Proteomes" id="UP000308730">
    <property type="component" value="Unassembled WGS sequence"/>
</dbReference>